<protein>
    <submittedName>
        <fullName evidence="2">Uncharacterized protein</fullName>
    </submittedName>
</protein>
<dbReference type="Proteomes" id="UP000014962">
    <property type="component" value="Unassembled WGS sequence"/>
</dbReference>
<sequence>MTGSATTEAGSFFAAIGFVTGIGVIPLALKYEGGIMKCLRFFFLHQK</sequence>
<keyword evidence="3" id="KW-1185">Reference proteome</keyword>
<evidence type="ECO:0000313" key="3">
    <source>
        <dbReference type="Proteomes" id="UP000014962"/>
    </source>
</evidence>
<evidence type="ECO:0000313" key="2">
    <source>
        <dbReference type="EMBL" id="EPR73687.1"/>
    </source>
</evidence>
<keyword evidence="1" id="KW-0812">Transmembrane</keyword>
<keyword evidence="1" id="KW-0472">Membrane</keyword>
<reference evidence="2 3" key="1">
    <citation type="journal article" date="2013" name="Genome Announc.">
        <title>Draft Genome Sequence of Winogradskyella psychrotolerans RS-3T, Isolated from the Marine Transect of Kongsfjorden, Ny-Alesund, Svalbard, Arctic Ocean.</title>
        <authorList>
            <person name="Kumar Pinnaka A."/>
            <person name="Ara S."/>
            <person name="Singh A."/>
            <person name="Shivaji S."/>
        </authorList>
    </citation>
    <scope>NUCLEOTIDE SEQUENCE [LARGE SCALE GENOMIC DNA]</scope>
    <source>
        <strain evidence="2 3">RS-3</strain>
    </source>
</reference>
<name>S7VWE2_9FLAO</name>
<evidence type="ECO:0000256" key="1">
    <source>
        <dbReference type="SAM" id="Phobius"/>
    </source>
</evidence>
<feature type="transmembrane region" description="Helical" evidence="1">
    <location>
        <begin position="12"/>
        <end position="31"/>
    </location>
</feature>
<organism evidence="2 3">
    <name type="scientific">Winogradskyella psychrotolerans RS-3</name>
    <dbReference type="NCBI Taxonomy" id="641526"/>
    <lineage>
        <taxon>Bacteria</taxon>
        <taxon>Pseudomonadati</taxon>
        <taxon>Bacteroidota</taxon>
        <taxon>Flavobacteriia</taxon>
        <taxon>Flavobacteriales</taxon>
        <taxon>Flavobacteriaceae</taxon>
        <taxon>Winogradskyella</taxon>
    </lineage>
</organism>
<comment type="caution">
    <text evidence="2">The sequence shown here is derived from an EMBL/GenBank/DDBJ whole genome shotgun (WGS) entry which is preliminary data.</text>
</comment>
<proteinExistence type="predicted"/>
<accession>S7VWE2</accession>
<gene>
    <name evidence="2" type="ORF">ADIWIN_1324</name>
</gene>
<keyword evidence="1" id="KW-1133">Transmembrane helix</keyword>
<dbReference type="EMBL" id="ATMR01000089">
    <property type="protein sequence ID" value="EPR73687.1"/>
    <property type="molecule type" value="Genomic_DNA"/>
</dbReference>
<dbReference type="AlphaFoldDB" id="S7VWE2"/>